<proteinExistence type="predicted"/>
<dbReference type="EMBL" id="CP041334">
    <property type="protein sequence ID" value="QKY71990.1"/>
    <property type="molecule type" value="Genomic_DNA"/>
</dbReference>
<evidence type="ECO:0000313" key="1">
    <source>
        <dbReference type="EMBL" id="QKY71990.1"/>
    </source>
</evidence>
<accession>A0A6I5WS85</accession>
<dbReference type="KEGG" id="hpak:JT17_05970"/>
<dbReference type="GeneID" id="66617869"/>
<protein>
    <submittedName>
        <fullName evidence="1">Uncharacterized protein</fullName>
    </submittedName>
</protein>
<dbReference type="PROSITE" id="PS51257">
    <property type="entry name" value="PROKAR_LIPOPROTEIN"/>
    <property type="match status" value="1"/>
</dbReference>
<gene>
    <name evidence="1" type="ORF">FLK62_01030</name>
</gene>
<dbReference type="AlphaFoldDB" id="A0A6I5WS85"/>
<dbReference type="InterPro" id="IPR037873">
    <property type="entry name" value="BamE-like"/>
</dbReference>
<organism evidence="1 2">
    <name type="scientific">Glaesserella parasuis</name>
    <name type="common">Haemophilus parasuis</name>
    <dbReference type="NCBI Taxonomy" id="738"/>
    <lineage>
        <taxon>Bacteria</taxon>
        <taxon>Pseudomonadati</taxon>
        <taxon>Pseudomonadota</taxon>
        <taxon>Gammaproteobacteria</taxon>
        <taxon>Pasteurellales</taxon>
        <taxon>Pasteurellaceae</taxon>
        <taxon>Glaesserella</taxon>
    </lineage>
</organism>
<dbReference type="KEGG" id="hpas:JL26_08580"/>
<dbReference type="Proteomes" id="UP000509790">
    <property type="component" value="Chromosome"/>
</dbReference>
<dbReference type="Gene3D" id="3.30.1450.10">
    <property type="match status" value="1"/>
</dbReference>
<sequence>MKKLLASISFIIFIVGCTPKPSYNQLAMQLQMDMSKQDVISLLGQPNKVSARNTDKGHVEVLSYWGKTLVGFSMIDNQMLSQDRLSVTLLNNKVTEWGDKLDPAEMLEKSQEMTRESLEKIQSNITNKK</sequence>
<dbReference type="RefSeq" id="WP_005711722.1">
    <property type="nucleotide sequence ID" value="NZ_CP009158.1"/>
</dbReference>
<name>A0A6I5WS85_GLAPU</name>
<evidence type="ECO:0000313" key="2">
    <source>
        <dbReference type="Proteomes" id="UP000509790"/>
    </source>
</evidence>
<reference evidence="1 2" key="1">
    <citation type="submission" date="2019-06" db="EMBL/GenBank/DDBJ databases">
        <title>Complete genome sequence of Haemophilus parasuis HPS412.</title>
        <authorList>
            <person name="Yang S."/>
            <person name="Huang C."/>
        </authorList>
    </citation>
    <scope>NUCLEOTIDE SEQUENCE [LARGE SCALE GENOMIC DNA]</scope>
    <source>
        <strain evidence="1 2">HPS412</strain>
    </source>
</reference>